<feature type="transmembrane region" description="Helical" evidence="1">
    <location>
        <begin position="261"/>
        <end position="277"/>
    </location>
</feature>
<feature type="transmembrane region" description="Helical" evidence="1">
    <location>
        <begin position="205"/>
        <end position="225"/>
    </location>
</feature>
<evidence type="ECO:0000313" key="2">
    <source>
        <dbReference type="EMBL" id="MBC8601552.1"/>
    </source>
</evidence>
<feature type="transmembrane region" description="Helical" evidence="1">
    <location>
        <begin position="35"/>
        <end position="56"/>
    </location>
</feature>
<evidence type="ECO:0000313" key="5">
    <source>
        <dbReference type="Proteomes" id="UP000629596"/>
    </source>
</evidence>
<gene>
    <name evidence="3" type="ORF">DWU89_07595</name>
    <name evidence="2" type="ORF">H8784_07425</name>
</gene>
<comment type="caution">
    <text evidence="3">The sequence shown here is derived from an EMBL/GenBank/DDBJ whole genome shotgun (WGS) entry which is preliminary data.</text>
</comment>
<evidence type="ECO:0000313" key="4">
    <source>
        <dbReference type="Proteomes" id="UP000256321"/>
    </source>
</evidence>
<reference evidence="3 4" key="1">
    <citation type="submission" date="2018-07" db="EMBL/GenBank/DDBJ databases">
        <title>Parabacteroides acidifaciens nov. sp., isolated from human feces.</title>
        <authorList>
            <person name="Wang Y.J."/>
        </authorList>
    </citation>
    <scope>NUCLEOTIDE SEQUENCE [LARGE SCALE GENOMIC DNA]</scope>
    <source>
        <strain evidence="3 4">426-9</strain>
    </source>
</reference>
<feature type="transmembrane region" description="Helical" evidence="1">
    <location>
        <begin position="314"/>
        <end position="333"/>
    </location>
</feature>
<name>A0A3D8HFF7_9BACT</name>
<sequence>MFQTTYVYSSLMLIMILSGYIYMKRSCGDRNIRTAWFNVDFLLPIICFALLFGVRYDVGNDYESYLEIYDGYSHHSVVRDDLEVGFKLITQLMAESGIHYSFYFSLIAFLQIFLIYYTFRKEGYLFPFLAFMIMSGAFLGWMSVIRQSLVWCLFVYAVPFIKQKKFIPYMLCIAAGYTLHRTALLLLPLYFIFKSEKDLFRNIPLQLSLLFMSLLLSGVSIWSQYLKNIDVILNLIGLGDRYNNVESVLTLDEDYVYGPRTWLIFLLNIILILYSNKVKDTFSSSNIKIYYNLYFIGSCINLLLVGNHALQRPFLFFVNMNIIVFSYLLVYLCKYGGKSILHTAAFLLIIAIQLINFGTTIYLGDQERMKATYHFWWEQT</sequence>
<feature type="transmembrane region" description="Helical" evidence="1">
    <location>
        <begin position="289"/>
        <end position="308"/>
    </location>
</feature>
<feature type="transmembrane region" description="Helical" evidence="1">
    <location>
        <begin position="124"/>
        <end position="146"/>
    </location>
</feature>
<evidence type="ECO:0000256" key="1">
    <source>
        <dbReference type="SAM" id="Phobius"/>
    </source>
</evidence>
<feature type="transmembrane region" description="Helical" evidence="1">
    <location>
        <begin position="6"/>
        <end position="23"/>
    </location>
</feature>
<proteinExistence type="predicted"/>
<evidence type="ECO:0000313" key="3">
    <source>
        <dbReference type="EMBL" id="RDU49703.1"/>
    </source>
</evidence>
<keyword evidence="5" id="KW-1185">Reference proteome</keyword>
<dbReference type="Proteomes" id="UP000256321">
    <property type="component" value="Unassembled WGS sequence"/>
</dbReference>
<accession>A0A3D8HFF7</accession>
<dbReference type="EMBL" id="QREV01000013">
    <property type="protein sequence ID" value="RDU49703.1"/>
    <property type="molecule type" value="Genomic_DNA"/>
</dbReference>
<keyword evidence="1" id="KW-0812">Transmembrane</keyword>
<protein>
    <submittedName>
        <fullName evidence="3">EpsG family protein</fullName>
    </submittedName>
</protein>
<dbReference type="Proteomes" id="UP000629596">
    <property type="component" value="Unassembled WGS sequence"/>
</dbReference>
<dbReference type="EMBL" id="JACRTI010000013">
    <property type="protein sequence ID" value="MBC8601552.1"/>
    <property type="molecule type" value="Genomic_DNA"/>
</dbReference>
<dbReference type="RefSeq" id="WP_115499046.1">
    <property type="nucleotide sequence ID" value="NZ_JACRTI010000013.1"/>
</dbReference>
<feature type="transmembrane region" description="Helical" evidence="1">
    <location>
        <begin position="98"/>
        <end position="117"/>
    </location>
</feature>
<dbReference type="Pfam" id="PF14897">
    <property type="entry name" value="EpsG"/>
    <property type="match status" value="1"/>
</dbReference>
<keyword evidence="1" id="KW-1133">Transmembrane helix</keyword>
<reference evidence="2 5" key="2">
    <citation type="submission" date="2020-08" db="EMBL/GenBank/DDBJ databases">
        <title>Genome public.</title>
        <authorList>
            <person name="Liu C."/>
            <person name="Sun Q."/>
        </authorList>
    </citation>
    <scope>NUCLEOTIDE SEQUENCE [LARGE SCALE GENOMIC DNA]</scope>
    <source>
        <strain evidence="2 5">426_9</strain>
    </source>
</reference>
<feature type="transmembrane region" description="Helical" evidence="1">
    <location>
        <begin position="166"/>
        <end position="193"/>
    </location>
</feature>
<feature type="transmembrane region" description="Helical" evidence="1">
    <location>
        <begin position="340"/>
        <end position="363"/>
    </location>
</feature>
<dbReference type="InterPro" id="IPR049458">
    <property type="entry name" value="EpsG-like"/>
</dbReference>
<keyword evidence="1" id="KW-0472">Membrane</keyword>
<organism evidence="3 4">
    <name type="scientific">Parabacteroides acidifaciens</name>
    <dbReference type="NCBI Taxonomy" id="2290935"/>
    <lineage>
        <taxon>Bacteria</taxon>
        <taxon>Pseudomonadati</taxon>
        <taxon>Bacteroidota</taxon>
        <taxon>Bacteroidia</taxon>
        <taxon>Bacteroidales</taxon>
        <taxon>Tannerellaceae</taxon>
        <taxon>Parabacteroides</taxon>
    </lineage>
</organism>
<dbReference type="AlphaFoldDB" id="A0A3D8HFF7"/>